<gene>
    <name evidence="1" type="ORF">L6452_04234</name>
</gene>
<accession>A0ACB9FR27</accession>
<comment type="caution">
    <text evidence="1">The sequence shown here is derived from an EMBL/GenBank/DDBJ whole genome shotgun (WGS) entry which is preliminary data.</text>
</comment>
<evidence type="ECO:0000313" key="2">
    <source>
        <dbReference type="Proteomes" id="UP001055879"/>
    </source>
</evidence>
<dbReference type="Proteomes" id="UP001055879">
    <property type="component" value="Linkage Group LG01"/>
</dbReference>
<reference evidence="1 2" key="2">
    <citation type="journal article" date="2022" name="Mol. Ecol. Resour.">
        <title>The genomes of chicory, endive, great burdock and yacon provide insights into Asteraceae paleo-polyploidization history and plant inulin production.</title>
        <authorList>
            <person name="Fan W."/>
            <person name="Wang S."/>
            <person name="Wang H."/>
            <person name="Wang A."/>
            <person name="Jiang F."/>
            <person name="Liu H."/>
            <person name="Zhao H."/>
            <person name="Xu D."/>
            <person name="Zhang Y."/>
        </authorList>
    </citation>
    <scope>NUCLEOTIDE SEQUENCE [LARGE SCALE GENOMIC DNA]</scope>
    <source>
        <strain evidence="2">cv. Niubang</strain>
    </source>
</reference>
<name>A0ACB9FR27_ARCLA</name>
<proteinExistence type="predicted"/>
<sequence length="108" mass="12545">MCNRMSKTQGSYLESFTPGSVSNFIFYRTPLDCSYLESFTRFHLLGCQLKDTNLGLMKNTQRNPKNQVRVVRDFKFKVGFEPRKAWDANENEGFLSHRLNLVSQVVSQ</sequence>
<evidence type="ECO:0000313" key="1">
    <source>
        <dbReference type="EMBL" id="KAI3773037.1"/>
    </source>
</evidence>
<dbReference type="EMBL" id="CM042047">
    <property type="protein sequence ID" value="KAI3773037.1"/>
    <property type="molecule type" value="Genomic_DNA"/>
</dbReference>
<keyword evidence="2" id="KW-1185">Reference proteome</keyword>
<reference evidence="2" key="1">
    <citation type="journal article" date="2022" name="Mol. Ecol. Resour.">
        <title>The genomes of chicory, endive, great burdock and yacon provide insights into Asteraceae palaeo-polyploidization history and plant inulin production.</title>
        <authorList>
            <person name="Fan W."/>
            <person name="Wang S."/>
            <person name="Wang H."/>
            <person name="Wang A."/>
            <person name="Jiang F."/>
            <person name="Liu H."/>
            <person name="Zhao H."/>
            <person name="Xu D."/>
            <person name="Zhang Y."/>
        </authorList>
    </citation>
    <scope>NUCLEOTIDE SEQUENCE [LARGE SCALE GENOMIC DNA]</scope>
    <source>
        <strain evidence="2">cv. Niubang</strain>
    </source>
</reference>
<protein>
    <submittedName>
        <fullName evidence="1">Uncharacterized protein</fullName>
    </submittedName>
</protein>
<organism evidence="1 2">
    <name type="scientific">Arctium lappa</name>
    <name type="common">Greater burdock</name>
    <name type="synonym">Lappa major</name>
    <dbReference type="NCBI Taxonomy" id="4217"/>
    <lineage>
        <taxon>Eukaryota</taxon>
        <taxon>Viridiplantae</taxon>
        <taxon>Streptophyta</taxon>
        <taxon>Embryophyta</taxon>
        <taxon>Tracheophyta</taxon>
        <taxon>Spermatophyta</taxon>
        <taxon>Magnoliopsida</taxon>
        <taxon>eudicotyledons</taxon>
        <taxon>Gunneridae</taxon>
        <taxon>Pentapetalae</taxon>
        <taxon>asterids</taxon>
        <taxon>campanulids</taxon>
        <taxon>Asterales</taxon>
        <taxon>Asteraceae</taxon>
        <taxon>Carduoideae</taxon>
        <taxon>Cardueae</taxon>
        <taxon>Arctiinae</taxon>
        <taxon>Arctium</taxon>
    </lineage>
</organism>